<evidence type="ECO:0000256" key="14">
    <source>
        <dbReference type="RuleBase" id="RU003848"/>
    </source>
</evidence>
<evidence type="ECO:0000256" key="11">
    <source>
        <dbReference type="ARBA" id="ARBA00025614"/>
    </source>
</evidence>
<gene>
    <name evidence="13" type="primary">atpF</name>
    <name evidence="16" type="ORF">ACELLULO517_08970</name>
</gene>
<dbReference type="RefSeq" id="WP_227307006.1">
    <property type="nucleotide sequence ID" value="NZ_JAESVA010000003.1"/>
</dbReference>
<keyword evidence="4 13" id="KW-0812">Transmembrane</keyword>
<evidence type="ECO:0000256" key="1">
    <source>
        <dbReference type="ARBA" id="ARBA00005513"/>
    </source>
</evidence>
<evidence type="ECO:0000256" key="10">
    <source>
        <dbReference type="ARBA" id="ARBA00025198"/>
    </source>
</evidence>
<evidence type="ECO:0000256" key="7">
    <source>
        <dbReference type="ARBA" id="ARBA00023065"/>
    </source>
</evidence>
<keyword evidence="6 13" id="KW-1133">Transmembrane helix</keyword>
<keyword evidence="9 13" id="KW-0066">ATP synthesis</keyword>
<keyword evidence="17" id="KW-1185">Reference proteome</keyword>
<dbReference type="Proteomes" id="UP000721844">
    <property type="component" value="Unassembled WGS sequence"/>
</dbReference>
<proteinExistence type="inferred from homology"/>
<accession>A0A963Z060</accession>
<dbReference type="InterPro" id="IPR002146">
    <property type="entry name" value="ATP_synth_b/b'su_bac/chlpt"/>
</dbReference>
<dbReference type="Pfam" id="PF00430">
    <property type="entry name" value="ATP-synt_B"/>
    <property type="match status" value="1"/>
</dbReference>
<comment type="similarity">
    <text evidence="1 13 14">Belongs to the ATPase B chain family.</text>
</comment>
<evidence type="ECO:0000256" key="3">
    <source>
        <dbReference type="ARBA" id="ARBA00022547"/>
    </source>
</evidence>
<comment type="function">
    <text evidence="11">Component of the F(0) channel, it forms part of the peripheral stalk, linking F(1) to F(0). The b'-subunit is a diverged and duplicated form of b found in plants and photosynthetic bacteria.</text>
</comment>
<dbReference type="GO" id="GO:0045259">
    <property type="term" value="C:proton-transporting ATP synthase complex"/>
    <property type="evidence" value="ECO:0007669"/>
    <property type="project" value="UniProtKB-KW"/>
</dbReference>
<dbReference type="GO" id="GO:0046933">
    <property type="term" value="F:proton-transporting ATP synthase activity, rotational mechanism"/>
    <property type="evidence" value="ECO:0007669"/>
    <property type="project" value="UniProtKB-UniRule"/>
</dbReference>
<evidence type="ECO:0000256" key="9">
    <source>
        <dbReference type="ARBA" id="ARBA00023310"/>
    </source>
</evidence>
<dbReference type="PANTHER" id="PTHR33445:SF1">
    <property type="entry name" value="ATP SYNTHASE SUBUNIT B"/>
    <property type="match status" value="1"/>
</dbReference>
<evidence type="ECO:0000256" key="4">
    <source>
        <dbReference type="ARBA" id="ARBA00022692"/>
    </source>
</evidence>
<keyword evidence="15" id="KW-0175">Coiled coil</keyword>
<dbReference type="EMBL" id="JAESVA010000003">
    <property type="protein sequence ID" value="MCB8880363.1"/>
    <property type="molecule type" value="Genomic_DNA"/>
</dbReference>
<protein>
    <recommendedName>
        <fullName evidence="13">ATP synthase subunit b</fullName>
    </recommendedName>
    <alternativeName>
        <fullName evidence="13">ATP synthase F(0) sector subunit b</fullName>
    </alternativeName>
    <alternativeName>
        <fullName evidence="13">ATPase subunit I</fullName>
    </alternativeName>
    <alternativeName>
        <fullName evidence="13">F-type ATPase subunit b</fullName>
        <shortName evidence="13">F-ATPase subunit b</shortName>
    </alternativeName>
</protein>
<evidence type="ECO:0000256" key="12">
    <source>
        <dbReference type="ARBA" id="ARBA00037847"/>
    </source>
</evidence>
<feature type="transmembrane region" description="Helical" evidence="13">
    <location>
        <begin position="6"/>
        <end position="28"/>
    </location>
</feature>
<evidence type="ECO:0000313" key="17">
    <source>
        <dbReference type="Proteomes" id="UP000721844"/>
    </source>
</evidence>
<dbReference type="PANTHER" id="PTHR33445">
    <property type="entry name" value="ATP SYNTHASE SUBUNIT B', CHLOROPLASTIC"/>
    <property type="match status" value="1"/>
</dbReference>
<dbReference type="InterPro" id="IPR050059">
    <property type="entry name" value="ATP_synthase_B_chain"/>
</dbReference>
<keyword evidence="8 13" id="KW-0472">Membrane</keyword>
<reference evidence="16 17" key="1">
    <citation type="journal article" date="2021" name="Microorganisms">
        <title>Acidisoma silvae sp. nov. and Acidisomacellulosilytica sp. nov., Two Acidophilic Bacteria Isolated from Decaying Wood, Hydrolyzing Cellulose and Producing Poly-3-hydroxybutyrate.</title>
        <authorList>
            <person name="Mieszkin S."/>
            <person name="Pouder E."/>
            <person name="Uroz S."/>
            <person name="Simon-Colin C."/>
            <person name="Alain K."/>
        </authorList>
    </citation>
    <scope>NUCLEOTIDE SEQUENCE [LARGE SCALE GENOMIC DNA]</scope>
    <source>
        <strain evidence="16 17">HW T5.17</strain>
    </source>
</reference>
<comment type="subunit">
    <text evidence="13">F-type ATPases have 2 components, F(1) - the catalytic core - and F(0) - the membrane proton channel. F(1) has five subunits: alpha(3), beta(3), gamma(1), delta(1), epsilon(1). F(0) has three main subunits: a(1), b(2) and c(10-14). The alpha and beta chains form an alternating ring which encloses part of the gamma chain. F(1) is attached to F(0) by a central stalk formed by the gamma and epsilon chains, while a peripheral stalk is formed by the delta and b chains.</text>
</comment>
<keyword evidence="7 13" id="KW-0406">Ion transport</keyword>
<dbReference type="GO" id="GO:0005886">
    <property type="term" value="C:plasma membrane"/>
    <property type="evidence" value="ECO:0007669"/>
    <property type="project" value="UniProtKB-SubCell"/>
</dbReference>
<evidence type="ECO:0000256" key="6">
    <source>
        <dbReference type="ARBA" id="ARBA00022989"/>
    </source>
</evidence>
<dbReference type="GO" id="GO:0012505">
    <property type="term" value="C:endomembrane system"/>
    <property type="evidence" value="ECO:0007669"/>
    <property type="project" value="UniProtKB-SubCell"/>
</dbReference>
<feature type="coiled-coil region" evidence="15">
    <location>
        <begin position="51"/>
        <end position="103"/>
    </location>
</feature>
<keyword evidence="5 13" id="KW-0375">Hydrogen ion transport</keyword>
<comment type="function">
    <text evidence="10 13">F(1)F(0) ATP synthase produces ATP from ADP in the presence of a proton or sodium gradient. F-type ATPases consist of two structural domains, F(1) containing the extramembraneous catalytic core and F(0) containing the membrane proton channel, linked together by a central stalk and a peripheral stalk. During catalysis, ATP synthesis in the catalytic domain of F(1) is coupled via a rotary mechanism of the central stalk subunits to proton translocation.</text>
</comment>
<evidence type="ECO:0000256" key="5">
    <source>
        <dbReference type="ARBA" id="ARBA00022781"/>
    </source>
</evidence>
<dbReference type="AlphaFoldDB" id="A0A963Z060"/>
<comment type="subcellular location">
    <subcellularLocation>
        <location evidence="13">Cell membrane</location>
        <topology evidence="13">Single-pass membrane protein</topology>
    </subcellularLocation>
    <subcellularLocation>
        <location evidence="12">Endomembrane system</location>
        <topology evidence="12">Single-pass membrane protein</topology>
    </subcellularLocation>
</comment>
<name>A0A963Z060_9PROT</name>
<evidence type="ECO:0000256" key="15">
    <source>
        <dbReference type="SAM" id="Coils"/>
    </source>
</evidence>
<keyword evidence="2 13" id="KW-0813">Transport</keyword>
<dbReference type="CDD" id="cd06503">
    <property type="entry name" value="ATP-synt_Fo_b"/>
    <property type="match status" value="1"/>
</dbReference>
<dbReference type="GO" id="GO:0046961">
    <property type="term" value="F:proton-transporting ATPase activity, rotational mechanism"/>
    <property type="evidence" value="ECO:0007669"/>
    <property type="project" value="TreeGrafter"/>
</dbReference>
<evidence type="ECO:0000256" key="13">
    <source>
        <dbReference type="HAMAP-Rule" id="MF_01398"/>
    </source>
</evidence>
<organism evidence="16 17">
    <name type="scientific">Acidisoma cellulosilyticum</name>
    <dbReference type="NCBI Taxonomy" id="2802395"/>
    <lineage>
        <taxon>Bacteria</taxon>
        <taxon>Pseudomonadati</taxon>
        <taxon>Pseudomonadota</taxon>
        <taxon>Alphaproteobacteria</taxon>
        <taxon>Acetobacterales</taxon>
        <taxon>Acidocellaceae</taxon>
        <taxon>Acidisoma</taxon>
    </lineage>
</organism>
<evidence type="ECO:0000256" key="8">
    <source>
        <dbReference type="ARBA" id="ARBA00023136"/>
    </source>
</evidence>
<keyword evidence="3 13" id="KW-0138">CF(0)</keyword>
<evidence type="ECO:0000256" key="2">
    <source>
        <dbReference type="ARBA" id="ARBA00022448"/>
    </source>
</evidence>
<evidence type="ECO:0000313" key="16">
    <source>
        <dbReference type="EMBL" id="MCB8880363.1"/>
    </source>
</evidence>
<sequence length="172" mass="18539">MQYESLISPLGHGTFWVFVAVVIFAVLFGRKIMGPILGALDQRAVTVRQSLDEASRLKVEAEAMLADARKKRAEAIAEAKDILERAKAEAARTVAELAAEAEQRAKARERMVQERIDAAQASAVTEVRNTAIDVAIAATTAALRTGLSSEQDAKLVDHAIAQVPTAFTRRAA</sequence>
<keyword evidence="13" id="KW-1003">Cell membrane</keyword>
<dbReference type="HAMAP" id="MF_01398">
    <property type="entry name" value="ATP_synth_b_bprime"/>
    <property type="match status" value="1"/>
</dbReference>
<comment type="caution">
    <text evidence="16">The sequence shown here is derived from an EMBL/GenBank/DDBJ whole genome shotgun (WGS) entry which is preliminary data.</text>
</comment>